<gene>
    <name evidence="9" type="ORF">IAA04_12315</name>
</gene>
<dbReference type="PANTHER" id="PTHR43652:SF2">
    <property type="entry name" value="BASIC AMINO ACID ANTIPORTER YFCC-RELATED"/>
    <property type="match status" value="1"/>
</dbReference>
<evidence type="ECO:0000256" key="5">
    <source>
        <dbReference type="ARBA" id="ARBA00022989"/>
    </source>
</evidence>
<keyword evidence="2" id="KW-0813">Transport</keyword>
<name>A0A9D2T6H0_9FIRM</name>
<accession>A0A9D2T6H0</accession>
<feature type="domain" description="Citrate transporter-like" evidence="8">
    <location>
        <begin position="16"/>
        <end position="368"/>
    </location>
</feature>
<keyword evidence="3 7" id="KW-0812">Transmembrane</keyword>
<comment type="caution">
    <text evidence="9">The sequence shown here is derived from an EMBL/GenBank/DDBJ whole genome shotgun (WGS) entry which is preliminary data.</text>
</comment>
<evidence type="ECO:0000256" key="2">
    <source>
        <dbReference type="ARBA" id="ARBA00022448"/>
    </source>
</evidence>
<feature type="transmembrane region" description="Helical" evidence="7">
    <location>
        <begin position="399"/>
        <end position="422"/>
    </location>
</feature>
<dbReference type="Pfam" id="PF03600">
    <property type="entry name" value="CitMHS"/>
    <property type="match status" value="1"/>
</dbReference>
<keyword evidence="4" id="KW-0677">Repeat</keyword>
<evidence type="ECO:0000256" key="4">
    <source>
        <dbReference type="ARBA" id="ARBA00022737"/>
    </source>
</evidence>
<feature type="transmembrane region" description="Helical" evidence="7">
    <location>
        <begin position="341"/>
        <end position="359"/>
    </location>
</feature>
<keyword evidence="5 7" id="KW-1133">Transmembrane helix</keyword>
<feature type="transmembrane region" description="Helical" evidence="7">
    <location>
        <begin position="92"/>
        <end position="118"/>
    </location>
</feature>
<sequence length="425" mass="45334">MNMDLMLTLGTLVVVIIMFLSGKANFGFIGMCCAAFMCASGVLTFDEAYENFASNNIIMMCGMFVLAGALNKTSLVNKVRDFIMSRNASGRTIVFLYLAGVILLTQLVSPLGVISMMLPLSAALGEDSPVTTSQLLYPGSVVSHASQSLTPLGAGLTYYVTANALLEANGAGQYQIGLFDKSISVILPCIVTFVYFWLVGYKLFSKHEIDSSQIKSTKERKVCDPKTEKIIYVVFIIAMICLAFSNYLPVPMQIIPIIADLVLAALGCLNSKEAKASIQFDSVLMMAGLLCLSTAMQKTGAAEVVADIVVSLLGGNPSPIAVEIAFLLTGAILTQVMSNTATYNVLVPLAIVTAVARGFDPRGMVLAISLATTGAMLTPMSSPSVAIAFGAGKYTLKEVFLACLPAFIIRTVFVFISVNLIYPLW</sequence>
<comment type="subcellular location">
    <subcellularLocation>
        <location evidence="1">Membrane</location>
        <topology evidence="1">Multi-pass membrane protein</topology>
    </subcellularLocation>
</comment>
<keyword evidence="6 7" id="KW-0472">Membrane</keyword>
<feature type="transmembrane region" description="Helical" evidence="7">
    <location>
        <begin position="365"/>
        <end position="387"/>
    </location>
</feature>
<dbReference type="AlphaFoldDB" id="A0A9D2T6H0"/>
<dbReference type="Proteomes" id="UP000823883">
    <property type="component" value="Unassembled WGS sequence"/>
</dbReference>
<dbReference type="InterPro" id="IPR004680">
    <property type="entry name" value="Cit_transptr-like_dom"/>
</dbReference>
<evidence type="ECO:0000256" key="1">
    <source>
        <dbReference type="ARBA" id="ARBA00004141"/>
    </source>
</evidence>
<feature type="transmembrane region" description="Helical" evidence="7">
    <location>
        <begin position="308"/>
        <end position="329"/>
    </location>
</feature>
<reference evidence="9" key="2">
    <citation type="submission" date="2021-04" db="EMBL/GenBank/DDBJ databases">
        <authorList>
            <person name="Gilroy R."/>
        </authorList>
    </citation>
    <scope>NUCLEOTIDE SEQUENCE</scope>
    <source>
        <strain evidence="9">CHK183-5548</strain>
    </source>
</reference>
<reference evidence="9" key="1">
    <citation type="journal article" date="2021" name="PeerJ">
        <title>Extensive microbial diversity within the chicken gut microbiome revealed by metagenomics and culture.</title>
        <authorList>
            <person name="Gilroy R."/>
            <person name="Ravi A."/>
            <person name="Getino M."/>
            <person name="Pursley I."/>
            <person name="Horton D.L."/>
            <person name="Alikhan N.F."/>
            <person name="Baker D."/>
            <person name="Gharbi K."/>
            <person name="Hall N."/>
            <person name="Watson M."/>
            <person name="Adriaenssens E.M."/>
            <person name="Foster-Nyarko E."/>
            <person name="Jarju S."/>
            <person name="Secka A."/>
            <person name="Antonio M."/>
            <person name="Oren A."/>
            <person name="Chaudhuri R.R."/>
            <person name="La Ragione R."/>
            <person name="Hildebrand F."/>
            <person name="Pallen M.J."/>
        </authorList>
    </citation>
    <scope>NUCLEOTIDE SEQUENCE</scope>
    <source>
        <strain evidence="9">CHK183-5548</strain>
    </source>
</reference>
<evidence type="ECO:0000313" key="10">
    <source>
        <dbReference type="Proteomes" id="UP000823883"/>
    </source>
</evidence>
<dbReference type="PANTHER" id="PTHR43652">
    <property type="entry name" value="BASIC AMINO ACID ANTIPORTER YFCC-RELATED"/>
    <property type="match status" value="1"/>
</dbReference>
<organism evidence="9 10">
    <name type="scientific">Candidatus Lachnoclostridium pullistercoris</name>
    <dbReference type="NCBI Taxonomy" id="2838632"/>
    <lineage>
        <taxon>Bacteria</taxon>
        <taxon>Bacillati</taxon>
        <taxon>Bacillota</taxon>
        <taxon>Clostridia</taxon>
        <taxon>Lachnospirales</taxon>
        <taxon>Lachnospiraceae</taxon>
    </lineage>
</organism>
<proteinExistence type="predicted"/>
<protein>
    <submittedName>
        <fullName evidence="9">Anion permease</fullName>
    </submittedName>
</protein>
<evidence type="ECO:0000256" key="7">
    <source>
        <dbReference type="SAM" id="Phobius"/>
    </source>
</evidence>
<evidence type="ECO:0000256" key="3">
    <source>
        <dbReference type="ARBA" id="ARBA00022692"/>
    </source>
</evidence>
<feature type="transmembrane region" description="Helical" evidence="7">
    <location>
        <begin position="183"/>
        <end position="204"/>
    </location>
</feature>
<feature type="transmembrane region" description="Helical" evidence="7">
    <location>
        <begin position="230"/>
        <end position="248"/>
    </location>
</feature>
<evidence type="ECO:0000313" key="9">
    <source>
        <dbReference type="EMBL" id="HJC48823.1"/>
    </source>
</evidence>
<evidence type="ECO:0000259" key="8">
    <source>
        <dbReference type="Pfam" id="PF03600"/>
    </source>
</evidence>
<dbReference type="GO" id="GO:0055085">
    <property type="term" value="P:transmembrane transport"/>
    <property type="evidence" value="ECO:0007669"/>
    <property type="project" value="InterPro"/>
</dbReference>
<dbReference type="EMBL" id="DWWL01000081">
    <property type="protein sequence ID" value="HJC48823.1"/>
    <property type="molecule type" value="Genomic_DNA"/>
</dbReference>
<evidence type="ECO:0000256" key="6">
    <source>
        <dbReference type="ARBA" id="ARBA00023136"/>
    </source>
</evidence>
<dbReference type="GO" id="GO:0005886">
    <property type="term" value="C:plasma membrane"/>
    <property type="evidence" value="ECO:0007669"/>
    <property type="project" value="TreeGrafter"/>
</dbReference>
<feature type="transmembrane region" description="Helical" evidence="7">
    <location>
        <begin position="53"/>
        <end position="71"/>
    </location>
</feature>
<dbReference type="InterPro" id="IPR051679">
    <property type="entry name" value="DASS-Related_Transporters"/>
</dbReference>